<reference evidence="1" key="1">
    <citation type="submission" date="2019-01" db="EMBL/GenBank/DDBJ databases">
        <title>Draft genome sequences of three monokaryotic isolates of the white-rot basidiomycete fungus Dichomitus squalens.</title>
        <authorList>
            <consortium name="DOE Joint Genome Institute"/>
            <person name="Lopez S.C."/>
            <person name="Andreopoulos B."/>
            <person name="Pangilinan J."/>
            <person name="Lipzen A."/>
            <person name="Riley R."/>
            <person name="Ahrendt S."/>
            <person name="Ng V."/>
            <person name="Barry K."/>
            <person name="Daum C."/>
            <person name="Grigoriev I.V."/>
            <person name="Hilden K.S."/>
            <person name="Makela M.R."/>
            <person name="de Vries R.P."/>
        </authorList>
    </citation>
    <scope>NUCLEOTIDE SEQUENCE [LARGE SCALE GENOMIC DNA]</scope>
    <source>
        <strain evidence="1">OM18370.1</strain>
    </source>
</reference>
<proteinExistence type="predicted"/>
<name>A0A4Q9MM71_9APHY</name>
<dbReference type="AlphaFoldDB" id="A0A4Q9MM71"/>
<dbReference type="Proteomes" id="UP000292957">
    <property type="component" value="Unassembled WGS sequence"/>
</dbReference>
<sequence length="59" mass="6656">MSITHIGPRLTSARSVLISTRKFSACPKDPWRHDNGKLTTVASIWFIRLRFEQKGQGSA</sequence>
<accession>A0A4Q9MM71</accession>
<evidence type="ECO:0000313" key="1">
    <source>
        <dbReference type="EMBL" id="TBU27106.1"/>
    </source>
</evidence>
<dbReference type="EMBL" id="ML143436">
    <property type="protein sequence ID" value="TBU27106.1"/>
    <property type="molecule type" value="Genomic_DNA"/>
</dbReference>
<gene>
    <name evidence="1" type="ORF">BD311DRAFT_761109</name>
</gene>
<protein>
    <submittedName>
        <fullName evidence="1">Uncharacterized protein</fullName>
    </submittedName>
</protein>
<organism evidence="1">
    <name type="scientific">Dichomitus squalens</name>
    <dbReference type="NCBI Taxonomy" id="114155"/>
    <lineage>
        <taxon>Eukaryota</taxon>
        <taxon>Fungi</taxon>
        <taxon>Dikarya</taxon>
        <taxon>Basidiomycota</taxon>
        <taxon>Agaricomycotina</taxon>
        <taxon>Agaricomycetes</taxon>
        <taxon>Polyporales</taxon>
        <taxon>Polyporaceae</taxon>
        <taxon>Dichomitus</taxon>
    </lineage>
</organism>